<evidence type="ECO:0000259" key="4">
    <source>
        <dbReference type="PROSITE" id="PS50995"/>
    </source>
</evidence>
<dbReference type="PRINTS" id="PR00598">
    <property type="entry name" value="HTHMARR"/>
</dbReference>
<dbReference type="GO" id="GO:0003700">
    <property type="term" value="F:DNA-binding transcription factor activity"/>
    <property type="evidence" value="ECO:0007669"/>
    <property type="project" value="InterPro"/>
</dbReference>
<evidence type="ECO:0000256" key="2">
    <source>
        <dbReference type="ARBA" id="ARBA00023125"/>
    </source>
</evidence>
<dbReference type="InterPro" id="IPR000835">
    <property type="entry name" value="HTH_MarR-typ"/>
</dbReference>
<dbReference type="SMART" id="SM00347">
    <property type="entry name" value="HTH_MARR"/>
    <property type="match status" value="1"/>
</dbReference>
<dbReference type="OrthoDB" id="9799747at2"/>
<accession>A0A0B5QBF1</accession>
<dbReference type="InterPro" id="IPR036390">
    <property type="entry name" value="WH_DNA-bd_sf"/>
</dbReference>
<dbReference type="RefSeq" id="WP_041895534.1">
    <property type="nucleotide sequence ID" value="NZ_CP010086.2"/>
</dbReference>
<evidence type="ECO:0000313" key="6">
    <source>
        <dbReference type="Proteomes" id="UP000031866"/>
    </source>
</evidence>
<dbReference type="PANTHER" id="PTHR42756:SF1">
    <property type="entry name" value="TRANSCRIPTIONAL REPRESSOR OF EMRAB OPERON"/>
    <property type="match status" value="1"/>
</dbReference>
<dbReference type="SUPFAM" id="SSF46785">
    <property type="entry name" value="Winged helix' DNA-binding domain"/>
    <property type="match status" value="1"/>
</dbReference>
<organism evidence="5 6">
    <name type="scientific">Clostridium beijerinckii</name>
    <name type="common">Clostridium MP</name>
    <dbReference type="NCBI Taxonomy" id="1520"/>
    <lineage>
        <taxon>Bacteria</taxon>
        <taxon>Bacillati</taxon>
        <taxon>Bacillota</taxon>
        <taxon>Clostridia</taxon>
        <taxon>Eubacteriales</taxon>
        <taxon>Clostridiaceae</taxon>
        <taxon>Clostridium</taxon>
    </lineage>
</organism>
<dbReference type="PANTHER" id="PTHR42756">
    <property type="entry name" value="TRANSCRIPTIONAL REGULATOR, MARR"/>
    <property type="match status" value="1"/>
</dbReference>
<dbReference type="Gene3D" id="1.10.10.10">
    <property type="entry name" value="Winged helix-like DNA-binding domain superfamily/Winged helix DNA-binding domain"/>
    <property type="match status" value="1"/>
</dbReference>
<keyword evidence="1" id="KW-0805">Transcription regulation</keyword>
<dbReference type="PROSITE" id="PS50995">
    <property type="entry name" value="HTH_MARR_2"/>
    <property type="match status" value="1"/>
</dbReference>
<dbReference type="GO" id="GO:0003677">
    <property type="term" value="F:DNA binding"/>
    <property type="evidence" value="ECO:0007669"/>
    <property type="project" value="UniProtKB-KW"/>
</dbReference>
<dbReference type="EMBL" id="CP010086">
    <property type="protein sequence ID" value="AJG98255.1"/>
    <property type="molecule type" value="Genomic_DNA"/>
</dbReference>
<dbReference type="Proteomes" id="UP000031866">
    <property type="component" value="Chromosome"/>
</dbReference>
<sequence>MRKVSMNMERANDFNTVDEMFTLLKLISKYYDKLCKMFDITQVQIEVLYWLYTSKDNTVKMSTIGDKLEMARSGVTILVDRMALAGLVKRRPDREDRRIINLIITEKGCNIMNEIFPGNEVFRVSPLDFLEREEKEVLNKLIIKIKEKIEMKI</sequence>
<dbReference type="STRING" id="1520.LF65_01650"/>
<dbReference type="Pfam" id="PF12802">
    <property type="entry name" value="MarR_2"/>
    <property type="match status" value="1"/>
</dbReference>
<dbReference type="KEGG" id="cbei:LF65_01650"/>
<keyword evidence="2" id="KW-0238">DNA-binding</keyword>
<gene>
    <name evidence="5" type="ORF">LF65_01650</name>
</gene>
<evidence type="ECO:0000256" key="1">
    <source>
        <dbReference type="ARBA" id="ARBA00023015"/>
    </source>
</evidence>
<proteinExistence type="predicted"/>
<evidence type="ECO:0000256" key="3">
    <source>
        <dbReference type="ARBA" id="ARBA00023163"/>
    </source>
</evidence>
<dbReference type="InterPro" id="IPR036388">
    <property type="entry name" value="WH-like_DNA-bd_sf"/>
</dbReference>
<protein>
    <recommendedName>
        <fullName evidence="4">HTH marR-type domain-containing protein</fullName>
    </recommendedName>
</protein>
<reference evidence="6" key="1">
    <citation type="submission" date="2014-12" db="EMBL/GenBank/DDBJ databases">
        <title>Genome sequence of Clostridium beijerinckii strain 59B.</title>
        <authorList>
            <person name="Little G.T."/>
            <person name="Minton N.P."/>
        </authorList>
    </citation>
    <scope>NUCLEOTIDE SEQUENCE [LARGE SCALE GENOMIC DNA]</scope>
    <source>
        <strain evidence="6">59B</strain>
    </source>
</reference>
<feature type="domain" description="HTH marR-type" evidence="4">
    <location>
        <begin position="17"/>
        <end position="147"/>
    </location>
</feature>
<evidence type="ECO:0000313" key="5">
    <source>
        <dbReference type="EMBL" id="AJG98255.1"/>
    </source>
</evidence>
<dbReference type="AlphaFoldDB" id="A0A0B5QBF1"/>
<name>A0A0B5QBF1_CLOBE</name>
<keyword evidence="3" id="KW-0804">Transcription</keyword>